<proteinExistence type="inferred from homology"/>
<feature type="compositionally biased region" description="Pro residues" evidence="6">
    <location>
        <begin position="370"/>
        <end position="385"/>
    </location>
</feature>
<keyword evidence="9" id="KW-1185">Reference proteome</keyword>
<dbReference type="STRING" id="888268.A0A1E5UWA9"/>
<dbReference type="InterPro" id="IPR011598">
    <property type="entry name" value="bHLH_dom"/>
</dbReference>
<evidence type="ECO:0000256" key="2">
    <source>
        <dbReference type="ARBA" id="ARBA00005510"/>
    </source>
</evidence>
<dbReference type="PANTHER" id="PTHR31945">
    <property type="entry name" value="TRANSCRIPTION FACTOR SCREAM2-RELATED"/>
    <property type="match status" value="1"/>
</dbReference>
<accession>A0A1E5UWA9</accession>
<dbReference type="PROSITE" id="PS50888">
    <property type="entry name" value="BHLH"/>
    <property type="match status" value="1"/>
</dbReference>
<feature type="domain" description="BHLH" evidence="7">
    <location>
        <begin position="158"/>
        <end position="207"/>
    </location>
</feature>
<dbReference type="InterPro" id="IPR036638">
    <property type="entry name" value="HLH_DNA-bd_sf"/>
</dbReference>
<feature type="compositionally biased region" description="Low complexity" evidence="6">
    <location>
        <begin position="406"/>
        <end position="419"/>
    </location>
</feature>
<dbReference type="Proteomes" id="UP000095767">
    <property type="component" value="Unassembled WGS sequence"/>
</dbReference>
<evidence type="ECO:0000256" key="4">
    <source>
        <dbReference type="ARBA" id="ARBA00023163"/>
    </source>
</evidence>
<protein>
    <recommendedName>
        <fullName evidence="7">BHLH domain-containing protein</fullName>
    </recommendedName>
</protein>
<comment type="subcellular location">
    <subcellularLocation>
        <location evidence="1">Nucleus</location>
    </subcellularLocation>
</comment>
<feature type="region of interest" description="Disordered" evidence="6">
    <location>
        <begin position="351"/>
        <end position="419"/>
    </location>
</feature>
<comment type="caution">
    <text evidence="8">The sequence shown here is derived from an EMBL/GenBank/DDBJ whole genome shotgun (WGS) entry which is preliminary data.</text>
</comment>
<keyword evidence="3" id="KW-0805">Transcription regulation</keyword>
<dbReference type="Gene3D" id="4.10.280.10">
    <property type="entry name" value="Helix-loop-helix DNA-binding domain"/>
    <property type="match status" value="1"/>
</dbReference>
<comment type="similarity">
    <text evidence="2">Belongs to the bHLH protein family.</text>
</comment>
<feature type="region of interest" description="Disordered" evidence="6">
    <location>
        <begin position="220"/>
        <end position="267"/>
    </location>
</feature>
<organism evidence="8 9">
    <name type="scientific">Dichanthelium oligosanthes</name>
    <dbReference type="NCBI Taxonomy" id="888268"/>
    <lineage>
        <taxon>Eukaryota</taxon>
        <taxon>Viridiplantae</taxon>
        <taxon>Streptophyta</taxon>
        <taxon>Embryophyta</taxon>
        <taxon>Tracheophyta</taxon>
        <taxon>Spermatophyta</taxon>
        <taxon>Magnoliopsida</taxon>
        <taxon>Liliopsida</taxon>
        <taxon>Poales</taxon>
        <taxon>Poaceae</taxon>
        <taxon>PACMAD clade</taxon>
        <taxon>Panicoideae</taxon>
        <taxon>Panicodae</taxon>
        <taxon>Paniceae</taxon>
        <taxon>Dichantheliinae</taxon>
        <taxon>Dichanthelium</taxon>
    </lineage>
</organism>
<dbReference type="OrthoDB" id="1886792at2759"/>
<dbReference type="PANTHER" id="PTHR31945:SF17">
    <property type="entry name" value="TRANSCRIPTION FACTOR FER-LIKE IRON DEFICIENCY-INDUCED TRANSCRIPTION FACTOR"/>
    <property type="match status" value="1"/>
</dbReference>
<dbReference type="EMBL" id="LWDX02060807">
    <property type="protein sequence ID" value="OEL17140.1"/>
    <property type="molecule type" value="Genomic_DNA"/>
</dbReference>
<evidence type="ECO:0000256" key="1">
    <source>
        <dbReference type="ARBA" id="ARBA00004123"/>
    </source>
</evidence>
<dbReference type="GO" id="GO:0046983">
    <property type="term" value="F:protein dimerization activity"/>
    <property type="evidence" value="ECO:0007669"/>
    <property type="project" value="InterPro"/>
</dbReference>
<evidence type="ECO:0000313" key="8">
    <source>
        <dbReference type="EMBL" id="OEL17140.1"/>
    </source>
</evidence>
<dbReference type="Pfam" id="PF00010">
    <property type="entry name" value="HLH"/>
    <property type="match status" value="1"/>
</dbReference>
<dbReference type="GO" id="GO:0003700">
    <property type="term" value="F:DNA-binding transcription factor activity"/>
    <property type="evidence" value="ECO:0007669"/>
    <property type="project" value="TreeGrafter"/>
</dbReference>
<dbReference type="AlphaFoldDB" id="A0A1E5UWA9"/>
<gene>
    <name evidence="8" type="ORF">BAE44_0021840</name>
</gene>
<evidence type="ECO:0000256" key="6">
    <source>
        <dbReference type="SAM" id="MobiDB-lite"/>
    </source>
</evidence>
<dbReference type="GO" id="GO:0043565">
    <property type="term" value="F:sequence-specific DNA binding"/>
    <property type="evidence" value="ECO:0007669"/>
    <property type="project" value="TreeGrafter"/>
</dbReference>
<evidence type="ECO:0000313" key="9">
    <source>
        <dbReference type="Proteomes" id="UP000095767"/>
    </source>
</evidence>
<dbReference type="SUPFAM" id="SSF47459">
    <property type="entry name" value="HLH, helix-loop-helix DNA-binding domain"/>
    <property type="match status" value="1"/>
</dbReference>
<sequence length="504" mass="52672">MDMEHQLQQLLHFSPGQEHFMAASPAGFFAVDGGGGGHPAHFQIGGGFVEPAGVVAPGIDDGGWVVEIEDLIMQQLGDELFGGADVISVGGAGDHHHHQPWQCDDDNGGSPEGPPPSVSLDGDGGSPPPSGEQAGAGELEHHEDGDDASPAGGARKRRDRSKTIVSERKRRVRMKEKLYELRSLVPNITKMDKASIIADAVEYVKNLQAHARALKEEVAALEAQPRSPAGAGHEQQNQQQHVGRAAAAGRRQQDRAGDSGGRRGGHGARVTCVGAARVGEGRFFVTVECEKKDGVAAPLCAAVESLACRVESSSLVRSGPDRVVSTFTLKTLVILSLGPAASTAAAAAARRLPGDAHEPPPPVLLRELPVPGPLPHAAPPQPGLPDPHGRLLLAPDPAHGRRRNRPSGPRRSLPSSPRLLGLPPAAAAASAAAAYKAAAAAAAVANSGGVDLTPAVRRNKKRKLPEKQLSDRVAALLPESALYMELLEFEARVDAALTRKKVDI</sequence>
<evidence type="ECO:0000259" key="7">
    <source>
        <dbReference type="PROSITE" id="PS50888"/>
    </source>
</evidence>
<keyword evidence="4" id="KW-0804">Transcription</keyword>
<evidence type="ECO:0000256" key="5">
    <source>
        <dbReference type="ARBA" id="ARBA00023242"/>
    </source>
</evidence>
<dbReference type="GO" id="GO:0005634">
    <property type="term" value="C:nucleus"/>
    <property type="evidence" value="ECO:0007669"/>
    <property type="project" value="UniProtKB-SubCell"/>
</dbReference>
<feature type="compositionally biased region" description="Low complexity" evidence="6">
    <location>
        <begin position="238"/>
        <end position="250"/>
    </location>
</feature>
<keyword evidence="5" id="KW-0539">Nucleus</keyword>
<evidence type="ECO:0000256" key="3">
    <source>
        <dbReference type="ARBA" id="ARBA00023015"/>
    </source>
</evidence>
<reference evidence="8 9" key="1">
    <citation type="submission" date="2016-09" db="EMBL/GenBank/DDBJ databases">
        <title>The draft genome of Dichanthelium oligosanthes: A C3 panicoid grass species.</title>
        <authorList>
            <person name="Studer A.J."/>
            <person name="Schnable J.C."/>
            <person name="Brutnell T.P."/>
        </authorList>
    </citation>
    <scope>NUCLEOTIDE SEQUENCE [LARGE SCALE GENOMIC DNA]</scope>
    <source>
        <strain evidence="9">cv. Kellogg 1175</strain>
        <tissue evidence="8">Leaf</tissue>
    </source>
</reference>
<name>A0A1E5UWA9_9POAL</name>
<feature type="region of interest" description="Disordered" evidence="6">
    <location>
        <begin position="91"/>
        <end position="169"/>
    </location>
</feature>
<dbReference type="SMART" id="SM00353">
    <property type="entry name" value="HLH"/>
    <property type="match status" value="1"/>
</dbReference>
<dbReference type="InterPro" id="IPR051358">
    <property type="entry name" value="TF_AMS/ICE1/BHLH6-like"/>
</dbReference>
<feature type="compositionally biased region" description="Basic and acidic residues" evidence="6">
    <location>
        <begin position="251"/>
        <end position="261"/>
    </location>
</feature>